<reference evidence="2 4" key="2">
    <citation type="submission" date="2018-11" db="EMBL/GenBank/DDBJ databases">
        <authorList>
            <consortium name="Pathogen Informatics"/>
        </authorList>
    </citation>
    <scope>NUCLEOTIDE SEQUENCE [LARGE SCALE GENOMIC DNA]</scope>
</reference>
<feature type="compositionally biased region" description="Low complexity" evidence="1">
    <location>
        <begin position="90"/>
        <end position="101"/>
    </location>
</feature>
<evidence type="ECO:0000313" key="5">
    <source>
        <dbReference type="WBParaSite" id="DME_0000727801-mRNA-1"/>
    </source>
</evidence>
<accession>A0A0N4UI61</accession>
<dbReference type="EMBL" id="UYYG01000029">
    <property type="protein sequence ID" value="VDN51723.1"/>
    <property type="molecule type" value="Genomic_DNA"/>
</dbReference>
<feature type="region of interest" description="Disordered" evidence="1">
    <location>
        <begin position="90"/>
        <end position="125"/>
    </location>
</feature>
<evidence type="ECO:0000313" key="3">
    <source>
        <dbReference type="Proteomes" id="UP000038040"/>
    </source>
</evidence>
<dbReference type="AlphaFoldDB" id="A0A0N4UI61"/>
<organism evidence="3 5">
    <name type="scientific">Dracunculus medinensis</name>
    <name type="common">Guinea worm</name>
    <dbReference type="NCBI Taxonomy" id="318479"/>
    <lineage>
        <taxon>Eukaryota</taxon>
        <taxon>Metazoa</taxon>
        <taxon>Ecdysozoa</taxon>
        <taxon>Nematoda</taxon>
        <taxon>Chromadorea</taxon>
        <taxon>Rhabditida</taxon>
        <taxon>Spirurina</taxon>
        <taxon>Dracunculoidea</taxon>
        <taxon>Dracunculidae</taxon>
        <taxon>Dracunculus</taxon>
    </lineage>
</organism>
<gene>
    <name evidence="2" type="ORF">DME_LOCUS1696</name>
</gene>
<protein>
    <submittedName>
        <fullName evidence="5">RGS domain-containing protein</fullName>
    </submittedName>
</protein>
<dbReference type="Proteomes" id="UP000038040">
    <property type="component" value="Unplaced"/>
</dbReference>
<name>A0A0N4UI61_DRAME</name>
<proteinExistence type="predicted"/>
<evidence type="ECO:0000256" key="1">
    <source>
        <dbReference type="SAM" id="MobiDB-lite"/>
    </source>
</evidence>
<sequence length="141" mass="16122">MERLENFFGKGDFDFEEVPEEEVPSFYREVLIDSNYHRNRLLPTVVRELYASFKEDESASSPNLLPFDRLTPPVTPEHVKCRAAVFSKVTSESNESSSDHSGNPEISSEAPQAIATDNLEEKQEQISSMRWYEYNEHAAAC</sequence>
<reference evidence="5" key="1">
    <citation type="submission" date="2017-02" db="UniProtKB">
        <authorList>
            <consortium name="WormBaseParasite"/>
        </authorList>
    </citation>
    <scope>IDENTIFICATION</scope>
</reference>
<dbReference type="Proteomes" id="UP000274756">
    <property type="component" value="Unassembled WGS sequence"/>
</dbReference>
<evidence type="ECO:0000313" key="2">
    <source>
        <dbReference type="EMBL" id="VDN51723.1"/>
    </source>
</evidence>
<keyword evidence="4" id="KW-1185">Reference proteome</keyword>
<dbReference type="WBParaSite" id="DME_0000727801-mRNA-1">
    <property type="protein sequence ID" value="DME_0000727801-mRNA-1"/>
    <property type="gene ID" value="DME_0000727801"/>
</dbReference>
<evidence type="ECO:0000313" key="4">
    <source>
        <dbReference type="Proteomes" id="UP000274756"/>
    </source>
</evidence>